<evidence type="ECO:0000256" key="13">
    <source>
        <dbReference type="SAM" id="MobiDB-lite"/>
    </source>
</evidence>
<comment type="similarity">
    <text evidence="2">Belongs to the endopolyphosphatase PPN1 family.</text>
</comment>
<keyword evidence="9" id="KW-1133">Transmembrane helix</keyword>
<feature type="compositionally biased region" description="Basic residues" evidence="13">
    <location>
        <begin position="628"/>
        <end position="638"/>
    </location>
</feature>
<evidence type="ECO:0000256" key="4">
    <source>
        <dbReference type="ARBA" id="ARBA00014458"/>
    </source>
</evidence>
<feature type="signal peptide" evidence="14">
    <location>
        <begin position="1"/>
        <end position="20"/>
    </location>
</feature>
<dbReference type="Gene3D" id="3.60.21.10">
    <property type="match status" value="1"/>
</dbReference>
<dbReference type="PANTHER" id="PTHR10340">
    <property type="entry name" value="SPHINGOMYELIN PHOSPHODIESTERASE"/>
    <property type="match status" value="1"/>
</dbReference>
<gene>
    <name evidence="16" type="ORF">FN846DRAFT_790524</name>
</gene>
<dbReference type="EMBL" id="VXIS01000014">
    <property type="protein sequence ID" value="KAA8913533.1"/>
    <property type="molecule type" value="Genomic_DNA"/>
</dbReference>
<dbReference type="FunCoup" id="A0A5J5F981">
    <property type="interactions" value="201"/>
</dbReference>
<feature type="chain" id="PRO_5023851151" description="Endopolyphosphatase" evidence="14">
    <location>
        <begin position="21"/>
        <end position="683"/>
    </location>
</feature>
<evidence type="ECO:0000256" key="12">
    <source>
        <dbReference type="PIRNR" id="PIRNR027093"/>
    </source>
</evidence>
<dbReference type="InterPro" id="IPR041805">
    <property type="entry name" value="ASMase/PPN1_MPP"/>
</dbReference>
<evidence type="ECO:0000256" key="5">
    <source>
        <dbReference type="ARBA" id="ARBA00022554"/>
    </source>
</evidence>
<keyword evidence="14" id="KW-0732">Signal</keyword>
<dbReference type="EC" id="3.6.1.10" evidence="3 12"/>
<comment type="subcellular location">
    <subcellularLocation>
        <location evidence="1">Vacuole membrane</location>
        <topology evidence="1">Single-pass type II membrane protein</topology>
    </subcellularLocation>
</comment>
<feature type="compositionally biased region" description="Polar residues" evidence="13">
    <location>
        <begin position="595"/>
        <end position="605"/>
    </location>
</feature>
<name>A0A5J5F981_9PEZI</name>
<reference evidence="16 17" key="1">
    <citation type="submission" date="2019-09" db="EMBL/GenBank/DDBJ databases">
        <title>Draft genome of the ectomycorrhizal ascomycete Sphaerosporella brunnea.</title>
        <authorList>
            <consortium name="DOE Joint Genome Institute"/>
            <person name="Benucci G.M."/>
            <person name="Marozzi G."/>
            <person name="Antonielli L."/>
            <person name="Sanchez S."/>
            <person name="Marco P."/>
            <person name="Wang X."/>
            <person name="Falini L.B."/>
            <person name="Barry K."/>
            <person name="Haridas S."/>
            <person name="Lipzen A."/>
            <person name="Labutti K."/>
            <person name="Grigoriev I.V."/>
            <person name="Murat C."/>
            <person name="Martin F."/>
            <person name="Albertini E."/>
            <person name="Donnini D."/>
            <person name="Bonito G."/>
        </authorList>
    </citation>
    <scope>NUCLEOTIDE SEQUENCE [LARGE SCALE GENOMIC DNA]</scope>
    <source>
        <strain evidence="16 17">Sb_GMNB300</strain>
    </source>
</reference>
<feature type="region of interest" description="Disordered" evidence="13">
    <location>
        <begin position="489"/>
        <end position="508"/>
    </location>
</feature>
<feature type="domain" description="Calcineurin-like phosphoesterase" evidence="15">
    <location>
        <begin position="50"/>
        <end position="321"/>
    </location>
</feature>
<dbReference type="GO" id="GO:0006798">
    <property type="term" value="P:polyphosphate catabolic process"/>
    <property type="evidence" value="ECO:0007669"/>
    <property type="project" value="TreeGrafter"/>
</dbReference>
<evidence type="ECO:0000256" key="6">
    <source>
        <dbReference type="ARBA" id="ARBA00022692"/>
    </source>
</evidence>
<keyword evidence="11" id="KW-0325">Glycoprotein</keyword>
<keyword evidence="17" id="KW-1185">Reference proteome</keyword>
<dbReference type="PANTHER" id="PTHR10340:SF55">
    <property type="entry name" value="ENDOPOLYPHOSPHATASE"/>
    <property type="match status" value="1"/>
</dbReference>
<dbReference type="InterPro" id="IPR012358">
    <property type="entry name" value="EndopolyPtase_N1"/>
</dbReference>
<dbReference type="AlphaFoldDB" id="A0A5J5F981"/>
<keyword evidence="8" id="KW-0735">Signal-anchor</keyword>
<dbReference type="OrthoDB" id="348678at2759"/>
<dbReference type="CDD" id="cd00842">
    <property type="entry name" value="MPP_ASMase"/>
    <property type="match status" value="1"/>
</dbReference>
<keyword evidence="7 12" id="KW-0378">Hydrolase</keyword>
<proteinExistence type="inferred from homology"/>
<dbReference type="GO" id="GO:0008081">
    <property type="term" value="F:phosphoric diester hydrolase activity"/>
    <property type="evidence" value="ECO:0007669"/>
    <property type="project" value="TreeGrafter"/>
</dbReference>
<evidence type="ECO:0000256" key="7">
    <source>
        <dbReference type="ARBA" id="ARBA00022801"/>
    </source>
</evidence>
<evidence type="ECO:0000313" key="17">
    <source>
        <dbReference type="Proteomes" id="UP000326924"/>
    </source>
</evidence>
<comment type="function">
    <text evidence="12">Catalyzes the hydrolysis of inorganic polyphosphate (polyP) chains of many hundreds of phosphate residues into shorter lengths.</text>
</comment>
<organism evidence="16 17">
    <name type="scientific">Sphaerosporella brunnea</name>
    <dbReference type="NCBI Taxonomy" id="1250544"/>
    <lineage>
        <taxon>Eukaryota</taxon>
        <taxon>Fungi</taxon>
        <taxon>Dikarya</taxon>
        <taxon>Ascomycota</taxon>
        <taxon>Pezizomycotina</taxon>
        <taxon>Pezizomycetes</taxon>
        <taxon>Pezizales</taxon>
        <taxon>Pyronemataceae</taxon>
        <taxon>Sphaerosporella</taxon>
    </lineage>
</organism>
<evidence type="ECO:0000256" key="3">
    <source>
        <dbReference type="ARBA" id="ARBA00012459"/>
    </source>
</evidence>
<evidence type="ECO:0000256" key="10">
    <source>
        <dbReference type="ARBA" id="ARBA00023136"/>
    </source>
</evidence>
<evidence type="ECO:0000256" key="11">
    <source>
        <dbReference type="ARBA" id="ARBA00023180"/>
    </source>
</evidence>
<dbReference type="InterPro" id="IPR029052">
    <property type="entry name" value="Metallo-depent_PP-like"/>
</dbReference>
<evidence type="ECO:0000256" key="2">
    <source>
        <dbReference type="ARBA" id="ARBA00010399"/>
    </source>
</evidence>
<dbReference type="GO" id="GO:0000324">
    <property type="term" value="C:fungal-type vacuole"/>
    <property type="evidence" value="ECO:0007669"/>
    <property type="project" value="TreeGrafter"/>
</dbReference>
<evidence type="ECO:0000313" key="16">
    <source>
        <dbReference type="EMBL" id="KAA8913533.1"/>
    </source>
</evidence>
<evidence type="ECO:0000256" key="9">
    <source>
        <dbReference type="ARBA" id="ARBA00022989"/>
    </source>
</evidence>
<protein>
    <recommendedName>
        <fullName evidence="4 12">Endopolyphosphatase</fullName>
        <ecNumber evidence="3 12">3.6.1.10</ecNumber>
    </recommendedName>
</protein>
<evidence type="ECO:0000256" key="8">
    <source>
        <dbReference type="ARBA" id="ARBA00022968"/>
    </source>
</evidence>
<feature type="region of interest" description="Disordered" evidence="13">
    <location>
        <begin position="339"/>
        <end position="370"/>
    </location>
</feature>
<feature type="compositionally biased region" description="Basic residues" evidence="13">
    <location>
        <begin position="345"/>
        <end position="356"/>
    </location>
</feature>
<feature type="region of interest" description="Disordered" evidence="13">
    <location>
        <begin position="593"/>
        <end position="641"/>
    </location>
</feature>
<sequence>MVKSASIVAAALLAATAVSAAAVPAQTPLQLNRVEHPKQPQTQERKLHGRFLHITDIHPDSHYKPGTDPSYQCHRGTGTAGRYGAEKSSCDTPWTLVDETFRWIEENLKDQIDFVVWTGDSARHDKDVKIPRTEAEIYNSNEKTVGKMLEVFGNSMDEERPLTLPIVPTVGNNDIYPHNIMQPGPSQLTKEYLELWKPFIPEDQYHVFYKGAYFWQQVVPGENGKLGPASEGGLVVFSLNTMYFFNSNTAVDGCNAPSEPGYEQMEWLNVQLALMREQGMKAILIGHVPPVWTDTKMSWDESCWKKYVLWSRQYRDVIVGHLYGHMNLDHFTLLDSEQLKPPHLNPKKGKKSKKGHKSDSNHFSFLPSDRSLLDTCKPQEFNPEEDPYLTVSSAESYLNSLREAFAQMVSPLGANDSNLVSNEKSLGGKWAERYVLTHVSPSVVPNYFPTLRVMEYNITGLVDTQGMLKLESLSQEKLSEEEKIQVLKKKKNKISMPEGPSKTAPPGPAYSMQPYTFIGYTQYFLNLTKYNTLGTSQFDGMNNKRTEATTGKGRSPKLQYEVEYDTRTDKVYKLKDLTVRSYIRLAQAIVDASPNKKSASTSPNNEDSDGDWDAEKLVDNDGGVTEPRKKKKKNHREKKARDKVWHAFVKRAFVSTVDGKELKQFEAKRAECAPEEEREEYEL</sequence>
<dbReference type="Proteomes" id="UP000326924">
    <property type="component" value="Unassembled WGS sequence"/>
</dbReference>
<keyword evidence="10 12" id="KW-0472">Membrane</keyword>
<evidence type="ECO:0000256" key="1">
    <source>
        <dbReference type="ARBA" id="ARBA00004576"/>
    </source>
</evidence>
<dbReference type="InterPro" id="IPR004843">
    <property type="entry name" value="Calcineurin-like_PHP"/>
</dbReference>
<keyword evidence="5 12" id="KW-0926">Vacuole</keyword>
<dbReference type="SUPFAM" id="SSF56300">
    <property type="entry name" value="Metallo-dependent phosphatases"/>
    <property type="match status" value="1"/>
</dbReference>
<dbReference type="GO" id="GO:0005774">
    <property type="term" value="C:vacuolar membrane"/>
    <property type="evidence" value="ECO:0007669"/>
    <property type="project" value="UniProtKB-SubCell"/>
</dbReference>
<comment type="caution">
    <text evidence="16">The sequence shown here is derived from an EMBL/GenBank/DDBJ whole genome shotgun (WGS) entry which is preliminary data.</text>
</comment>
<comment type="catalytic activity">
    <reaction evidence="12">
        <text>[phosphate](n+1) + n H2O = (n+1) phosphate + n H(+)</text>
        <dbReference type="Rhea" id="RHEA:22452"/>
        <dbReference type="Rhea" id="RHEA-COMP:14280"/>
        <dbReference type="ChEBI" id="CHEBI:15377"/>
        <dbReference type="ChEBI" id="CHEBI:15378"/>
        <dbReference type="ChEBI" id="CHEBI:16838"/>
        <dbReference type="ChEBI" id="CHEBI:43474"/>
        <dbReference type="EC" id="3.6.1.10"/>
    </reaction>
</comment>
<evidence type="ECO:0000256" key="14">
    <source>
        <dbReference type="SAM" id="SignalP"/>
    </source>
</evidence>
<dbReference type="GO" id="GO:0000298">
    <property type="term" value="F:endopolyphosphatase activity"/>
    <property type="evidence" value="ECO:0007669"/>
    <property type="project" value="UniProtKB-EC"/>
</dbReference>
<dbReference type="Pfam" id="PF00149">
    <property type="entry name" value="Metallophos"/>
    <property type="match status" value="1"/>
</dbReference>
<dbReference type="PIRSF" id="PIRSF027093">
    <property type="entry name" value="EndopolyPtase_N1"/>
    <property type="match status" value="1"/>
</dbReference>
<evidence type="ECO:0000259" key="15">
    <source>
        <dbReference type="Pfam" id="PF00149"/>
    </source>
</evidence>
<keyword evidence="6" id="KW-0812">Transmembrane</keyword>
<accession>A0A5J5F981</accession>
<dbReference type="InParanoid" id="A0A5J5F981"/>
<dbReference type="GO" id="GO:0004309">
    <property type="term" value="F:exopolyphosphatase activity"/>
    <property type="evidence" value="ECO:0007669"/>
    <property type="project" value="TreeGrafter"/>
</dbReference>